<feature type="region of interest" description="Disordered" evidence="1">
    <location>
        <begin position="28"/>
        <end position="59"/>
    </location>
</feature>
<evidence type="ECO:0000313" key="3">
    <source>
        <dbReference type="EMBL" id="KAL3816896.1"/>
    </source>
</evidence>
<evidence type="ECO:0000256" key="2">
    <source>
        <dbReference type="SAM" id="SignalP"/>
    </source>
</evidence>
<sequence>MTKNRFILLITFSFYALGSPFQLPTNGIRHDLPTMRPPPVTAMTSSDSTDDDAPPSSDFDELIKDETLLRINFSFDDDDGSSALTAVQRYTRSFPFAAILPVQPFTYLPVTLPDGNQALKVSFLRKKTAEKGSEDGGILFSSCLVSEEDCDDDGMLENYVKRIQLTAWRIKIGQTVSKAFSEKQIILAFVKGLIEGKGAEILKGGGNVEVDSVFHLWM</sequence>
<dbReference type="EMBL" id="JALLPB020000127">
    <property type="protein sequence ID" value="KAL3816896.1"/>
    <property type="molecule type" value="Genomic_DNA"/>
</dbReference>
<comment type="caution">
    <text evidence="3">The sequence shown here is derived from an EMBL/GenBank/DDBJ whole genome shotgun (WGS) entry which is preliminary data.</text>
</comment>
<name>A0ABD3RXI9_9STRA</name>
<protein>
    <submittedName>
        <fullName evidence="3">Uncharacterized protein</fullName>
    </submittedName>
</protein>
<accession>A0ABD3RXI9</accession>
<keyword evidence="2" id="KW-0732">Signal</keyword>
<proteinExistence type="predicted"/>
<feature type="chain" id="PRO_5044883813" evidence="2">
    <location>
        <begin position="19"/>
        <end position="218"/>
    </location>
</feature>
<evidence type="ECO:0000256" key="1">
    <source>
        <dbReference type="SAM" id="MobiDB-lite"/>
    </source>
</evidence>
<gene>
    <name evidence="3" type="ORF">ACHAXA_006972</name>
</gene>
<dbReference type="Proteomes" id="UP001530377">
    <property type="component" value="Unassembled WGS sequence"/>
</dbReference>
<reference evidence="3 4" key="1">
    <citation type="submission" date="2024-10" db="EMBL/GenBank/DDBJ databases">
        <title>Updated reference genomes for cyclostephanoid diatoms.</title>
        <authorList>
            <person name="Roberts W.R."/>
            <person name="Alverson A.J."/>
        </authorList>
    </citation>
    <scope>NUCLEOTIDE SEQUENCE [LARGE SCALE GENOMIC DNA]</scope>
    <source>
        <strain evidence="3 4">AJA228-03</strain>
    </source>
</reference>
<evidence type="ECO:0000313" key="4">
    <source>
        <dbReference type="Proteomes" id="UP001530377"/>
    </source>
</evidence>
<organism evidence="3 4">
    <name type="scientific">Cyclostephanos tholiformis</name>
    <dbReference type="NCBI Taxonomy" id="382380"/>
    <lineage>
        <taxon>Eukaryota</taxon>
        <taxon>Sar</taxon>
        <taxon>Stramenopiles</taxon>
        <taxon>Ochrophyta</taxon>
        <taxon>Bacillariophyta</taxon>
        <taxon>Coscinodiscophyceae</taxon>
        <taxon>Thalassiosirophycidae</taxon>
        <taxon>Stephanodiscales</taxon>
        <taxon>Stephanodiscaceae</taxon>
        <taxon>Cyclostephanos</taxon>
    </lineage>
</organism>
<keyword evidence="4" id="KW-1185">Reference proteome</keyword>
<feature type="signal peptide" evidence="2">
    <location>
        <begin position="1"/>
        <end position="18"/>
    </location>
</feature>
<dbReference type="AlphaFoldDB" id="A0ABD3RXI9"/>